<dbReference type="Gene3D" id="3.40.50.150">
    <property type="entry name" value="Vaccinia Virus protein VP39"/>
    <property type="match status" value="1"/>
</dbReference>
<dbReference type="InterPro" id="IPR013216">
    <property type="entry name" value="Methyltransf_11"/>
</dbReference>
<evidence type="ECO:0000259" key="3">
    <source>
        <dbReference type="Pfam" id="PF08241"/>
    </source>
</evidence>
<evidence type="ECO:0000256" key="2">
    <source>
        <dbReference type="PIRSR" id="PIRSR018249-2"/>
    </source>
</evidence>
<dbReference type="Pfam" id="PF08241">
    <property type="entry name" value="Methyltransf_11"/>
    <property type="match status" value="1"/>
</dbReference>
<organism evidence="5 6">
    <name type="scientific">Pseudidiomarina salinarum</name>
    <dbReference type="NCBI Taxonomy" id="435908"/>
    <lineage>
        <taxon>Bacteria</taxon>
        <taxon>Pseudomonadati</taxon>
        <taxon>Pseudomonadota</taxon>
        <taxon>Gammaproteobacteria</taxon>
        <taxon>Alteromonadales</taxon>
        <taxon>Idiomarinaceae</taxon>
        <taxon>Pseudidiomarina</taxon>
    </lineage>
</organism>
<feature type="binding site" evidence="1">
    <location>
        <position position="30"/>
    </location>
    <ligand>
        <name>Zn(2+)</name>
        <dbReference type="ChEBI" id="CHEBI:29105"/>
    </ligand>
</feature>
<dbReference type="Pfam" id="PF21302">
    <property type="entry name" value="Zn_ribbon_RlmA"/>
    <property type="match status" value="1"/>
</dbReference>
<accession>A0A094L6Z7</accession>
<name>A0A094L6Z7_9GAMM</name>
<keyword evidence="1" id="KW-0479">Metal-binding</keyword>
<dbReference type="InterPro" id="IPR029063">
    <property type="entry name" value="SAM-dependent_MTases_sf"/>
</dbReference>
<keyword evidence="1" id="KW-0862">Zinc</keyword>
<gene>
    <name evidence="5" type="ORF">IDSA_08255</name>
</gene>
<feature type="binding site" evidence="2">
    <location>
        <position position="189"/>
    </location>
    <ligand>
        <name>S-adenosyl-L-methionine</name>
        <dbReference type="ChEBI" id="CHEBI:59789"/>
    </ligand>
</feature>
<dbReference type="GO" id="GO:0008757">
    <property type="term" value="F:S-adenosylmethionine-dependent methyltransferase activity"/>
    <property type="evidence" value="ECO:0007669"/>
    <property type="project" value="InterPro"/>
</dbReference>
<dbReference type="OrthoDB" id="108476at2"/>
<dbReference type="PANTHER" id="PTHR42912:SF45">
    <property type="entry name" value="23S RRNA (GUANINE(745)-N(1))-METHYLTRANSFERASE"/>
    <property type="match status" value="1"/>
</dbReference>
<keyword evidence="6" id="KW-1185">Reference proteome</keyword>
<dbReference type="AlphaFoldDB" id="A0A094L6Z7"/>
<dbReference type="GO" id="GO:0046872">
    <property type="term" value="F:metal ion binding"/>
    <property type="evidence" value="ECO:0007669"/>
    <property type="project" value="UniProtKB-KW"/>
</dbReference>
<keyword evidence="5" id="KW-0489">Methyltransferase</keyword>
<protein>
    <submittedName>
        <fullName evidence="5">rRNA (Guanine-N1)-methyltransferase</fullName>
    </submittedName>
</protein>
<feature type="binding site" evidence="2">
    <location>
        <begin position="98"/>
        <end position="99"/>
    </location>
    <ligand>
        <name>S-adenosyl-L-methionine</name>
        <dbReference type="ChEBI" id="CHEBI:59789"/>
    </ligand>
</feature>
<evidence type="ECO:0000259" key="4">
    <source>
        <dbReference type="Pfam" id="PF21302"/>
    </source>
</evidence>
<feature type="binding site" evidence="2">
    <location>
        <position position="72"/>
    </location>
    <ligand>
        <name>S-adenosyl-L-methionine</name>
        <dbReference type="ChEBI" id="CHEBI:59789"/>
    </ligand>
</feature>
<dbReference type="InterPro" id="IPR050508">
    <property type="entry name" value="Methyltransf_Superfamily"/>
</dbReference>
<dbReference type="STRING" id="435908.IDSA_08255"/>
<reference evidence="5 6" key="1">
    <citation type="submission" date="2014-06" db="EMBL/GenBank/DDBJ databases">
        <title>The draft genome sequence of Idiomarina salinarum ISL-52.</title>
        <authorList>
            <person name="Du J."/>
            <person name="Shao Z."/>
        </authorList>
    </citation>
    <scope>NUCLEOTIDE SEQUENCE [LARGE SCALE GENOMIC DNA]</scope>
    <source>
        <strain evidence="5 6">ISL-52</strain>
    </source>
</reference>
<dbReference type="eggNOG" id="COG2226">
    <property type="taxonomic scope" value="Bacteria"/>
</dbReference>
<dbReference type="GO" id="GO:0032259">
    <property type="term" value="P:methylation"/>
    <property type="evidence" value="ECO:0007669"/>
    <property type="project" value="UniProtKB-KW"/>
</dbReference>
<dbReference type="InterPro" id="IPR048647">
    <property type="entry name" value="RlmA_N"/>
</dbReference>
<keyword evidence="5" id="KW-0808">Transferase</keyword>
<evidence type="ECO:0000256" key="1">
    <source>
        <dbReference type="PIRSR" id="PIRSR018249-1"/>
    </source>
</evidence>
<dbReference type="InterPro" id="IPR016718">
    <property type="entry name" value="rRNA_m1G-MeTrfase_A_prd"/>
</dbReference>
<dbReference type="SUPFAM" id="SSF53335">
    <property type="entry name" value="S-adenosyl-L-methionine-dependent methyltransferases"/>
    <property type="match status" value="1"/>
</dbReference>
<keyword evidence="2" id="KW-0949">S-adenosyl-L-methionine</keyword>
<comment type="caution">
    <text evidence="5">The sequence shown here is derived from an EMBL/GenBank/DDBJ whole genome shotgun (WGS) entry which is preliminary data.</text>
</comment>
<dbReference type="PIRSF" id="PIRSF018249">
    <property type="entry name" value="MyrA_prd"/>
    <property type="match status" value="1"/>
</dbReference>
<feature type="domain" description="23S rRNA (guanine(745)-N(1))-methyltransferase N-terminal" evidence="4">
    <location>
        <begin position="9"/>
        <end position="51"/>
    </location>
</feature>
<proteinExistence type="predicted"/>
<dbReference type="PANTHER" id="PTHR42912">
    <property type="entry name" value="METHYLTRANSFERASE"/>
    <property type="match status" value="1"/>
</dbReference>
<sequence>MIKGIESLLCPLDGGLLERTGNSWCCAHGHSFDIARHGYVNLLPVQNKRSKDPGDSKAMVQARQRYLGHGFYAPVADALTARVLQLNLGSVLDAGCGEGYYLRQLVDGAETEQIPLKAAGLDISKWAVMAAARGEQRLTWLVASNAAIPLADASVDGVVCVFGFPVAGEFRRVLRPGGHLLTIDPGPDHLVELKQIIYSDIKAKPVYQPMPESSFELISEQVINFPIGLRTNDLVQDLLIMTPHLYRASSAGRARANALDNLNLTVDMRLRTYRC</sequence>
<evidence type="ECO:0000313" key="6">
    <source>
        <dbReference type="Proteomes" id="UP000054363"/>
    </source>
</evidence>
<dbReference type="CDD" id="cd02440">
    <property type="entry name" value="AdoMet_MTases"/>
    <property type="match status" value="1"/>
</dbReference>
<feature type="domain" description="Methyltransferase type 11" evidence="3">
    <location>
        <begin position="92"/>
        <end position="181"/>
    </location>
</feature>
<evidence type="ECO:0000313" key="5">
    <source>
        <dbReference type="EMBL" id="KFZ30523.1"/>
    </source>
</evidence>
<dbReference type="EMBL" id="JPER01000004">
    <property type="protein sequence ID" value="KFZ30523.1"/>
    <property type="molecule type" value="Genomic_DNA"/>
</dbReference>
<dbReference type="Proteomes" id="UP000054363">
    <property type="component" value="Unassembled WGS sequence"/>
</dbReference>
<feature type="binding site" evidence="1">
    <location>
        <position position="26"/>
    </location>
    <ligand>
        <name>Zn(2+)</name>
        <dbReference type="ChEBI" id="CHEBI:29105"/>
    </ligand>
</feature>